<feature type="transmembrane region" description="Helical" evidence="1">
    <location>
        <begin position="12"/>
        <end position="31"/>
    </location>
</feature>
<keyword evidence="1" id="KW-1133">Transmembrane helix</keyword>
<evidence type="ECO:0000313" key="2">
    <source>
        <dbReference type="EMBL" id="WGZ91315.1"/>
    </source>
</evidence>
<reference evidence="2" key="2">
    <citation type="submission" date="2023-04" db="EMBL/GenBank/DDBJ databases">
        <authorList>
            <person name="Beletskiy A.V."/>
            <person name="Mardanov A.V."/>
            <person name="Ravin N.V."/>
        </authorList>
    </citation>
    <scope>NUCLEOTIDE SEQUENCE</scope>
    <source>
        <strain evidence="2">GKL-01</strain>
    </source>
</reference>
<keyword evidence="1" id="KW-0812">Transmembrane</keyword>
<feature type="transmembrane region" description="Helical" evidence="1">
    <location>
        <begin position="80"/>
        <end position="101"/>
    </location>
</feature>
<evidence type="ECO:0000256" key="1">
    <source>
        <dbReference type="SAM" id="Phobius"/>
    </source>
</evidence>
<reference evidence="2" key="1">
    <citation type="journal article" date="2023" name="Int. J. Mol. Sci.">
        <title>Metagenomics Revealed a New Genus 'Candidatus Thiocaldithrix dubininis' gen. nov., sp. nov. and a New Species 'Candidatus Thiothrix putei' sp. nov. in the Family Thiotrichaceae, Some Members of Which Have Traits of Both Na+- and H+-Motive Energetics.</title>
        <authorList>
            <person name="Ravin N.V."/>
            <person name="Muntyan M.S."/>
            <person name="Smolyakov D.D."/>
            <person name="Rudenko T.S."/>
            <person name="Beletsky A.V."/>
            <person name="Mardanov A.V."/>
            <person name="Grabovich M.Y."/>
        </authorList>
    </citation>
    <scope>NUCLEOTIDE SEQUENCE</scope>
    <source>
        <strain evidence="2">GKL-01</strain>
    </source>
</reference>
<feature type="transmembrane region" description="Helical" evidence="1">
    <location>
        <begin position="51"/>
        <end position="68"/>
    </location>
</feature>
<name>A0AA95H8C7_9GAMM</name>
<dbReference type="EMBL" id="CP124755">
    <property type="protein sequence ID" value="WGZ91315.1"/>
    <property type="molecule type" value="Genomic_DNA"/>
</dbReference>
<evidence type="ECO:0008006" key="3">
    <source>
        <dbReference type="Google" id="ProtNLM"/>
    </source>
</evidence>
<accession>A0AA95H8C7</accession>
<proteinExistence type="predicted"/>
<feature type="transmembrane region" description="Helical" evidence="1">
    <location>
        <begin position="107"/>
        <end position="129"/>
    </location>
</feature>
<protein>
    <recommendedName>
        <fullName evidence="3">Transmembrane protein</fullName>
    </recommendedName>
</protein>
<keyword evidence="1" id="KW-0472">Membrane</keyword>
<gene>
    <name evidence="2" type="ORF">QJT80_02305</name>
</gene>
<dbReference type="Proteomes" id="UP001300672">
    <property type="component" value="Chromosome"/>
</dbReference>
<organism evidence="2">
    <name type="scientific">Candidatus Thiocaldithrix dubininis</name>
    <dbReference type="NCBI Taxonomy" id="3080823"/>
    <lineage>
        <taxon>Bacteria</taxon>
        <taxon>Pseudomonadati</taxon>
        <taxon>Pseudomonadota</taxon>
        <taxon>Gammaproteobacteria</taxon>
        <taxon>Thiotrichales</taxon>
        <taxon>Thiotrichaceae</taxon>
        <taxon>Candidatus Thiocaldithrix</taxon>
    </lineage>
</organism>
<sequence length="139" mass="15406">MSAFKSIEFVPLFVIWLILYWVLAKMGVFPAKLNYVVSHIPLPSGVMWKPTWGDILVLLGVFTLYFELAKSTRTSETSIADHLLSTFVLIGYLIALLTQPWAGNSVFMILTSMSFLDVIAGFTITISAARRDLSIGGKS</sequence>
<dbReference type="KEGG" id="tdu:QJT80_02305"/>
<dbReference type="AlphaFoldDB" id="A0AA95H8C7"/>